<evidence type="ECO:0000313" key="2">
    <source>
        <dbReference type="EMBL" id="MBB5036269.1"/>
    </source>
</evidence>
<dbReference type="PANTHER" id="PTHR46580:SF4">
    <property type="entry name" value="ATP_GTP-BINDING PROTEIN"/>
    <property type="match status" value="1"/>
</dbReference>
<name>A0A7W7YHK8_9BACT</name>
<dbReference type="InterPro" id="IPR028994">
    <property type="entry name" value="Integrin_alpha_N"/>
</dbReference>
<dbReference type="SUPFAM" id="SSF69318">
    <property type="entry name" value="Integrin alpha N-terminal domain"/>
    <property type="match status" value="2"/>
</dbReference>
<organism evidence="2 3">
    <name type="scientific">Prosthecobacter dejongeii</name>
    <dbReference type="NCBI Taxonomy" id="48465"/>
    <lineage>
        <taxon>Bacteria</taxon>
        <taxon>Pseudomonadati</taxon>
        <taxon>Verrucomicrobiota</taxon>
        <taxon>Verrucomicrobiia</taxon>
        <taxon>Verrucomicrobiales</taxon>
        <taxon>Verrucomicrobiaceae</taxon>
        <taxon>Prosthecobacter</taxon>
    </lineage>
</organism>
<keyword evidence="3" id="KW-1185">Reference proteome</keyword>
<dbReference type="RefSeq" id="WP_184204909.1">
    <property type="nucleotide sequence ID" value="NZ_JACHIF010000001.1"/>
</dbReference>
<comment type="caution">
    <text evidence="2">The sequence shown here is derived from an EMBL/GenBank/DDBJ whole genome shotgun (WGS) entry which is preliminary data.</text>
</comment>
<protein>
    <recommendedName>
        <fullName evidence="4">Repeat domain-containing protein</fullName>
    </recommendedName>
</protein>
<sequence>MRALLFLAALSAQAADTPGLYFDGPEVVKLDWNTSSPCSGDFNGDGLQDLVVLNQDRARIEFLLQRKEGAQPGEPERTSRADRWNPILEISRLEKQPLVIGQSAWSLAVGDWNGDGRPDIAYTNDDDKLVLRTQGKPGDWSQKKEFTLDSVAEDSAVLLAVDLNADKKQDLALLTTTRLMVWLQSGPGTWAEPKTYVLGQTGCGGLRSGDLNGDGKLDLFYTAPDADALLVRLQKEGASFGEEWRLEMPESRCWVHPAKLGKETGLTWIRSDTGMVEIARLTTATAKPDSERAVTIRHAMPSTESKGGGTAYGDLNGDKVADIVLAEPKNARLWFFAGLAAGGFAEGCEFPALSGIESLSIADVDGDNQAELLLLSPAEKSIGLSRWAKDRLTYPEVIYQTADTLLTLQTGRLGDSKETSVLALTEAKSKVSLLALNWSAAEKKFQSATQELPSSPTKPNALRLVDANQDGRVDLAIFSSIASMQILLSQKDAKVPFKRAEGLPDNLLNKLSAIAMTTADLDGDGKEEIIVAKDQIARALRVGADGKAVTVEQFNAPESTAQISAVIVVPGKAKPDVLLADTVNGQLYEMVTGKDGVYRSSHTHALASVTPDECHLIPTGKGQGLLLIGKTSFEISPLTGELLALETVTTFDSELKDTSATDLIVAPFTQGVNDDLLTVDSGKSRVLELFQAQAETPPVWTSALHFRVFEIDPQYRGKTGLTSEPHDYTTVDLNGDGKLDLALLVHDRLLLYVRK</sequence>
<dbReference type="Proteomes" id="UP000534294">
    <property type="component" value="Unassembled WGS sequence"/>
</dbReference>
<dbReference type="InterPro" id="IPR013517">
    <property type="entry name" value="FG-GAP"/>
</dbReference>
<evidence type="ECO:0008006" key="4">
    <source>
        <dbReference type="Google" id="ProtNLM"/>
    </source>
</evidence>
<dbReference type="AlphaFoldDB" id="A0A7W7YHK8"/>
<evidence type="ECO:0000256" key="1">
    <source>
        <dbReference type="ARBA" id="ARBA00022729"/>
    </source>
</evidence>
<evidence type="ECO:0000313" key="3">
    <source>
        <dbReference type="Proteomes" id="UP000534294"/>
    </source>
</evidence>
<gene>
    <name evidence="2" type="ORF">HNQ64_000503</name>
</gene>
<dbReference type="Pfam" id="PF13517">
    <property type="entry name" value="FG-GAP_3"/>
    <property type="match status" value="2"/>
</dbReference>
<reference evidence="2 3" key="1">
    <citation type="submission" date="2020-08" db="EMBL/GenBank/DDBJ databases">
        <title>Genomic Encyclopedia of Type Strains, Phase IV (KMG-IV): sequencing the most valuable type-strain genomes for metagenomic binning, comparative biology and taxonomic classification.</title>
        <authorList>
            <person name="Goeker M."/>
        </authorList>
    </citation>
    <scope>NUCLEOTIDE SEQUENCE [LARGE SCALE GENOMIC DNA]</scope>
    <source>
        <strain evidence="2 3">DSM 12251</strain>
    </source>
</reference>
<proteinExistence type="predicted"/>
<dbReference type="EMBL" id="JACHIF010000001">
    <property type="protein sequence ID" value="MBB5036269.1"/>
    <property type="molecule type" value="Genomic_DNA"/>
</dbReference>
<accession>A0A7W7YHK8</accession>
<dbReference type="PANTHER" id="PTHR46580">
    <property type="entry name" value="SENSOR KINASE-RELATED"/>
    <property type="match status" value="1"/>
</dbReference>
<keyword evidence="1" id="KW-0732">Signal</keyword>
<dbReference type="Gene3D" id="2.130.10.130">
    <property type="entry name" value="Integrin alpha, N-terminal"/>
    <property type="match status" value="2"/>
</dbReference>